<reference evidence="12" key="2">
    <citation type="submission" date="2015-01" db="EMBL/GenBank/DDBJ databases">
        <title>Evolutionary Origins and Diversification of the Mycorrhizal Mutualists.</title>
        <authorList>
            <consortium name="DOE Joint Genome Institute"/>
            <consortium name="Mycorrhizal Genomics Consortium"/>
            <person name="Kohler A."/>
            <person name="Kuo A."/>
            <person name="Nagy L.G."/>
            <person name="Floudas D."/>
            <person name="Copeland A."/>
            <person name="Barry K.W."/>
            <person name="Cichocki N."/>
            <person name="Veneault-Fourrey C."/>
            <person name="LaButti K."/>
            <person name="Lindquist E.A."/>
            <person name="Lipzen A."/>
            <person name="Lundell T."/>
            <person name="Morin E."/>
            <person name="Murat C."/>
            <person name="Riley R."/>
            <person name="Ohm R."/>
            <person name="Sun H."/>
            <person name="Tunlid A."/>
            <person name="Henrissat B."/>
            <person name="Grigoriev I.V."/>
            <person name="Hibbett D.S."/>
            <person name="Martin F."/>
        </authorList>
    </citation>
    <scope>NUCLEOTIDE SEQUENCE [LARGE SCALE GENOMIC DNA]</scope>
    <source>
        <strain evidence="12">Zn</strain>
    </source>
</reference>
<dbReference type="InterPro" id="IPR001128">
    <property type="entry name" value="Cyt_P450"/>
</dbReference>
<keyword evidence="10" id="KW-0472">Membrane</keyword>
<reference evidence="11 12" key="1">
    <citation type="submission" date="2014-04" db="EMBL/GenBank/DDBJ databases">
        <authorList>
            <consortium name="DOE Joint Genome Institute"/>
            <person name="Kuo A."/>
            <person name="Martino E."/>
            <person name="Perotto S."/>
            <person name="Kohler A."/>
            <person name="Nagy L.G."/>
            <person name="Floudas D."/>
            <person name="Copeland A."/>
            <person name="Barry K.W."/>
            <person name="Cichocki N."/>
            <person name="Veneault-Fourrey C."/>
            <person name="LaButti K."/>
            <person name="Lindquist E.A."/>
            <person name="Lipzen A."/>
            <person name="Lundell T."/>
            <person name="Morin E."/>
            <person name="Murat C."/>
            <person name="Sun H."/>
            <person name="Tunlid A."/>
            <person name="Henrissat B."/>
            <person name="Grigoriev I.V."/>
            <person name="Hibbett D.S."/>
            <person name="Martin F."/>
            <person name="Nordberg H.P."/>
            <person name="Cantor M.N."/>
            <person name="Hua S.X."/>
        </authorList>
    </citation>
    <scope>NUCLEOTIDE SEQUENCE [LARGE SCALE GENOMIC DNA]</scope>
    <source>
        <strain evidence="11 12">Zn</strain>
    </source>
</reference>
<dbReference type="HOGENOM" id="CLU_022195_0_3_1"/>
<dbReference type="GO" id="GO:0020037">
    <property type="term" value="F:heme binding"/>
    <property type="evidence" value="ECO:0007669"/>
    <property type="project" value="InterPro"/>
</dbReference>
<gene>
    <name evidence="11" type="ORF">OIDMADRAFT_117721</name>
</gene>
<dbReference type="GO" id="GO:0005506">
    <property type="term" value="F:iron ion binding"/>
    <property type="evidence" value="ECO:0007669"/>
    <property type="project" value="InterPro"/>
</dbReference>
<dbReference type="InParanoid" id="A0A0C3CWX4"/>
<keyword evidence="10" id="KW-1133">Transmembrane helix</keyword>
<proteinExistence type="inferred from homology"/>
<dbReference type="EMBL" id="KN832873">
    <property type="protein sequence ID" value="KIN03514.1"/>
    <property type="molecule type" value="Genomic_DNA"/>
</dbReference>
<evidence type="ECO:0000256" key="6">
    <source>
        <dbReference type="ARBA" id="ARBA00023004"/>
    </source>
</evidence>
<dbReference type="InterPro" id="IPR017972">
    <property type="entry name" value="Cyt_P450_CS"/>
</dbReference>
<evidence type="ECO:0008006" key="13">
    <source>
        <dbReference type="Google" id="ProtNLM"/>
    </source>
</evidence>
<keyword evidence="6 8" id="KW-0408">Iron</keyword>
<evidence type="ECO:0000313" key="12">
    <source>
        <dbReference type="Proteomes" id="UP000054321"/>
    </source>
</evidence>
<dbReference type="PANTHER" id="PTHR46206:SF2">
    <property type="entry name" value="CYTOCHROME P450 MONOOXYGENASE AUSG-RELATED"/>
    <property type="match status" value="1"/>
</dbReference>
<evidence type="ECO:0000256" key="1">
    <source>
        <dbReference type="ARBA" id="ARBA00001971"/>
    </source>
</evidence>
<dbReference type="InterPro" id="IPR002403">
    <property type="entry name" value="Cyt_P450_E_grp-IV"/>
</dbReference>
<dbReference type="Proteomes" id="UP000054321">
    <property type="component" value="Unassembled WGS sequence"/>
</dbReference>
<dbReference type="PRINTS" id="PR00465">
    <property type="entry name" value="EP450IV"/>
</dbReference>
<evidence type="ECO:0000256" key="7">
    <source>
        <dbReference type="ARBA" id="ARBA00023033"/>
    </source>
</evidence>
<protein>
    <recommendedName>
        <fullName evidence="13">Cytochrome P450 monooxygenase</fullName>
    </recommendedName>
</protein>
<dbReference type="GO" id="GO:0016705">
    <property type="term" value="F:oxidoreductase activity, acting on paired donors, with incorporation or reduction of molecular oxygen"/>
    <property type="evidence" value="ECO:0007669"/>
    <property type="project" value="InterPro"/>
</dbReference>
<dbReference type="Pfam" id="PF00067">
    <property type="entry name" value="p450"/>
    <property type="match status" value="1"/>
</dbReference>
<evidence type="ECO:0000256" key="3">
    <source>
        <dbReference type="ARBA" id="ARBA00022617"/>
    </source>
</evidence>
<evidence type="ECO:0000256" key="4">
    <source>
        <dbReference type="ARBA" id="ARBA00022723"/>
    </source>
</evidence>
<sequence>MASPVSYRVSWLDSTSIASPLIYAPLCSIIVFILTYVIRYLQASRLTTPLINPKKFLELSSYRAKMNFVVNARQMIQEGFRVTGNKPFRVIADIGVVTVLPPENADEIRNDEHLSFIMHTYTNFHPRIPGFEAFRASETMKQVTQRQLTMFLNKVTLPLSDEASLSLQDIFTDSKDWSRIVINQKILRIVARMSSKVFLGDELCHNERWLQLTVNYALVGMRGVGILRMFPYYLRDLVHWFIPACQDARALVKEARELITPVLEKRRAQKANFATEGKKATEFNDAVEWYEQVSKGAYYDAAIAQLTLSLAAIHTTTDLATQVIYDLAQNPEIIEPLRKEIIDVLTEGGWKKSSLYNLKLMDSIIKETQRLKPLECATMRRMAIKDVKLSNGTLIPKGSMTAVSSHRMWDPRVYSDPEKWDGYRFYNMRKTHGNENVAQLVCTSADHLAWGHGAHACPGRFFVANEVKILLCHFLLKYDFKLAEGQKLHVINFAFTISPDPTGELLIRRRQEEIDLSSLES</sequence>
<evidence type="ECO:0000256" key="8">
    <source>
        <dbReference type="PIRSR" id="PIRSR602403-1"/>
    </source>
</evidence>
<comment type="similarity">
    <text evidence="2 9">Belongs to the cytochrome P450 family.</text>
</comment>
<dbReference type="Gene3D" id="1.10.630.10">
    <property type="entry name" value="Cytochrome P450"/>
    <property type="match status" value="1"/>
</dbReference>
<dbReference type="OrthoDB" id="1844152at2759"/>
<organism evidence="11 12">
    <name type="scientific">Oidiodendron maius (strain Zn)</name>
    <dbReference type="NCBI Taxonomy" id="913774"/>
    <lineage>
        <taxon>Eukaryota</taxon>
        <taxon>Fungi</taxon>
        <taxon>Dikarya</taxon>
        <taxon>Ascomycota</taxon>
        <taxon>Pezizomycotina</taxon>
        <taxon>Leotiomycetes</taxon>
        <taxon>Leotiomycetes incertae sedis</taxon>
        <taxon>Myxotrichaceae</taxon>
        <taxon>Oidiodendron</taxon>
    </lineage>
</organism>
<evidence type="ECO:0000256" key="9">
    <source>
        <dbReference type="RuleBase" id="RU000461"/>
    </source>
</evidence>
<evidence type="ECO:0000256" key="10">
    <source>
        <dbReference type="SAM" id="Phobius"/>
    </source>
</evidence>
<keyword evidence="4 8" id="KW-0479">Metal-binding</keyword>
<dbReference type="SUPFAM" id="SSF48264">
    <property type="entry name" value="Cytochrome P450"/>
    <property type="match status" value="1"/>
</dbReference>
<comment type="cofactor">
    <cofactor evidence="1 8">
        <name>heme</name>
        <dbReference type="ChEBI" id="CHEBI:30413"/>
    </cofactor>
</comment>
<dbReference type="CDD" id="cd11041">
    <property type="entry name" value="CYP503A1-like"/>
    <property type="match status" value="1"/>
</dbReference>
<keyword evidence="10" id="KW-0812">Transmembrane</keyword>
<keyword evidence="7 9" id="KW-0503">Monooxygenase</keyword>
<dbReference type="PANTHER" id="PTHR46206">
    <property type="entry name" value="CYTOCHROME P450"/>
    <property type="match status" value="1"/>
</dbReference>
<keyword evidence="12" id="KW-1185">Reference proteome</keyword>
<dbReference type="STRING" id="913774.A0A0C3CWX4"/>
<accession>A0A0C3CWX4</accession>
<name>A0A0C3CWX4_OIDMZ</name>
<dbReference type="GO" id="GO:0004497">
    <property type="term" value="F:monooxygenase activity"/>
    <property type="evidence" value="ECO:0007669"/>
    <property type="project" value="UniProtKB-KW"/>
</dbReference>
<evidence type="ECO:0000256" key="5">
    <source>
        <dbReference type="ARBA" id="ARBA00023002"/>
    </source>
</evidence>
<evidence type="ECO:0000313" key="11">
    <source>
        <dbReference type="EMBL" id="KIN03514.1"/>
    </source>
</evidence>
<keyword evidence="5 9" id="KW-0560">Oxidoreductase</keyword>
<feature type="transmembrane region" description="Helical" evidence="10">
    <location>
        <begin position="20"/>
        <end position="38"/>
    </location>
</feature>
<keyword evidence="3 8" id="KW-0349">Heme</keyword>
<feature type="binding site" description="axial binding residue" evidence="8">
    <location>
        <position position="457"/>
    </location>
    <ligand>
        <name>heme</name>
        <dbReference type="ChEBI" id="CHEBI:30413"/>
    </ligand>
    <ligandPart>
        <name>Fe</name>
        <dbReference type="ChEBI" id="CHEBI:18248"/>
    </ligandPart>
</feature>
<dbReference type="AlphaFoldDB" id="A0A0C3CWX4"/>
<evidence type="ECO:0000256" key="2">
    <source>
        <dbReference type="ARBA" id="ARBA00010617"/>
    </source>
</evidence>
<dbReference type="PROSITE" id="PS00086">
    <property type="entry name" value="CYTOCHROME_P450"/>
    <property type="match status" value="1"/>
</dbReference>
<dbReference type="InterPro" id="IPR036396">
    <property type="entry name" value="Cyt_P450_sf"/>
</dbReference>